<dbReference type="AlphaFoldDB" id="A0A8J6N5A3"/>
<keyword evidence="12" id="KW-0460">Magnesium</keyword>
<dbReference type="Pfam" id="PF01326">
    <property type="entry name" value="PPDK_N"/>
    <property type="match status" value="1"/>
</dbReference>
<keyword evidence="9" id="KW-0547">Nucleotide-binding</keyword>
<evidence type="ECO:0000256" key="4">
    <source>
        <dbReference type="ARBA" id="ARBA00007837"/>
    </source>
</evidence>
<name>A0A8J6N5A3_9BACT</name>
<comment type="caution">
    <text evidence="17">The sequence shown here is derived from an EMBL/GenBank/DDBJ whole genome shotgun (WGS) entry which is preliminary data.</text>
</comment>
<evidence type="ECO:0000256" key="11">
    <source>
        <dbReference type="ARBA" id="ARBA00022840"/>
    </source>
</evidence>
<evidence type="ECO:0000256" key="14">
    <source>
        <dbReference type="ARBA" id="ARBA00047700"/>
    </source>
</evidence>
<dbReference type="Pfam" id="PF00391">
    <property type="entry name" value="PEP-utilizers"/>
    <property type="match status" value="1"/>
</dbReference>
<dbReference type="InterPro" id="IPR036637">
    <property type="entry name" value="Phosphohistidine_dom_sf"/>
</dbReference>
<dbReference type="Gene3D" id="3.30.1490.20">
    <property type="entry name" value="ATP-grasp fold, A domain"/>
    <property type="match status" value="1"/>
</dbReference>
<comment type="catalytic activity">
    <reaction evidence="14">
        <text>pyruvate + ATP + H2O = phosphoenolpyruvate + AMP + phosphate + 2 H(+)</text>
        <dbReference type="Rhea" id="RHEA:11364"/>
        <dbReference type="ChEBI" id="CHEBI:15361"/>
        <dbReference type="ChEBI" id="CHEBI:15377"/>
        <dbReference type="ChEBI" id="CHEBI:15378"/>
        <dbReference type="ChEBI" id="CHEBI:30616"/>
        <dbReference type="ChEBI" id="CHEBI:43474"/>
        <dbReference type="ChEBI" id="CHEBI:58702"/>
        <dbReference type="ChEBI" id="CHEBI:456215"/>
        <dbReference type="EC" id="2.7.9.2"/>
    </reaction>
</comment>
<protein>
    <recommendedName>
        <fullName evidence="6">Phosphoenolpyruvate synthase</fullName>
        <ecNumber evidence="5">2.7.9.2</ecNumber>
    </recommendedName>
    <alternativeName>
        <fullName evidence="13">Pyruvate, water dikinase</fullName>
    </alternativeName>
</protein>
<evidence type="ECO:0000256" key="10">
    <source>
        <dbReference type="ARBA" id="ARBA00022777"/>
    </source>
</evidence>
<evidence type="ECO:0000256" key="13">
    <source>
        <dbReference type="ARBA" id="ARBA00033470"/>
    </source>
</evidence>
<keyword evidence="7" id="KW-0808">Transferase</keyword>
<dbReference type="PANTHER" id="PTHR43030:SF1">
    <property type="entry name" value="PHOSPHOENOLPYRUVATE SYNTHASE"/>
    <property type="match status" value="1"/>
</dbReference>
<dbReference type="GO" id="GO:0005524">
    <property type="term" value="F:ATP binding"/>
    <property type="evidence" value="ECO:0007669"/>
    <property type="project" value="UniProtKB-KW"/>
</dbReference>
<dbReference type="SUPFAM" id="SSF56059">
    <property type="entry name" value="Glutathione synthetase ATP-binding domain-like"/>
    <property type="match status" value="1"/>
</dbReference>
<reference evidence="17 18" key="1">
    <citation type="submission" date="2020-08" db="EMBL/GenBank/DDBJ databases">
        <title>Bridging the membrane lipid divide: bacteria of the FCB group superphylum have the potential to synthesize archaeal ether lipids.</title>
        <authorList>
            <person name="Villanueva L."/>
            <person name="Von Meijenfeldt F.A.B."/>
            <person name="Westbye A.B."/>
            <person name="Yadav S."/>
            <person name="Hopmans E.C."/>
            <person name="Dutilh B.E."/>
            <person name="Sinninghe Damste J.S."/>
        </authorList>
    </citation>
    <scope>NUCLEOTIDE SEQUENCE [LARGE SCALE GENOMIC DNA]</scope>
    <source>
        <strain evidence="17">NIOZ-UU82</strain>
    </source>
</reference>
<dbReference type="InterPro" id="IPR002192">
    <property type="entry name" value="PPDK_AMP/ATP-bd"/>
</dbReference>
<organism evidence="17 18">
    <name type="scientific">Candidatus Desulfaltia bathyphila</name>
    <dbReference type="NCBI Taxonomy" id="2841697"/>
    <lineage>
        <taxon>Bacteria</taxon>
        <taxon>Pseudomonadati</taxon>
        <taxon>Thermodesulfobacteriota</taxon>
        <taxon>Desulfobacteria</taxon>
        <taxon>Desulfobacterales</taxon>
        <taxon>Desulfobacterales incertae sedis</taxon>
        <taxon>Candidatus Desulfaltia</taxon>
    </lineage>
</organism>
<evidence type="ECO:0000256" key="5">
    <source>
        <dbReference type="ARBA" id="ARBA00011996"/>
    </source>
</evidence>
<evidence type="ECO:0000256" key="6">
    <source>
        <dbReference type="ARBA" id="ARBA00021623"/>
    </source>
</evidence>
<evidence type="ECO:0000313" key="18">
    <source>
        <dbReference type="Proteomes" id="UP000603545"/>
    </source>
</evidence>
<keyword evidence="11" id="KW-0067">ATP-binding</keyword>
<dbReference type="SUPFAM" id="SSF52009">
    <property type="entry name" value="Phosphohistidine domain"/>
    <property type="match status" value="1"/>
</dbReference>
<dbReference type="PANTHER" id="PTHR43030">
    <property type="entry name" value="PHOSPHOENOLPYRUVATE SYNTHASE"/>
    <property type="match status" value="1"/>
</dbReference>
<accession>A0A8J6N5A3</accession>
<dbReference type="GO" id="GO:0046872">
    <property type="term" value="F:metal ion binding"/>
    <property type="evidence" value="ECO:0007669"/>
    <property type="project" value="UniProtKB-KW"/>
</dbReference>
<feature type="domain" description="Pyruvate phosphate dikinase AMP/ATP-binding" evidence="16">
    <location>
        <begin position="142"/>
        <end position="452"/>
    </location>
</feature>
<evidence type="ECO:0000313" key="17">
    <source>
        <dbReference type="EMBL" id="MBC8199640.1"/>
    </source>
</evidence>
<dbReference type="InterPro" id="IPR008279">
    <property type="entry name" value="PEP-util_enz_mobile_dom"/>
</dbReference>
<evidence type="ECO:0000256" key="12">
    <source>
        <dbReference type="ARBA" id="ARBA00022842"/>
    </source>
</evidence>
<dbReference type="GO" id="GO:0006094">
    <property type="term" value="P:gluconeogenesis"/>
    <property type="evidence" value="ECO:0007669"/>
    <property type="project" value="UniProtKB-UniPathway"/>
</dbReference>
<evidence type="ECO:0000256" key="2">
    <source>
        <dbReference type="ARBA" id="ARBA00002988"/>
    </source>
</evidence>
<dbReference type="Proteomes" id="UP000603545">
    <property type="component" value="Unassembled WGS sequence"/>
</dbReference>
<dbReference type="EC" id="2.7.9.2" evidence="5"/>
<dbReference type="EMBL" id="JACNLL010000058">
    <property type="protein sequence ID" value="MBC8199640.1"/>
    <property type="molecule type" value="Genomic_DNA"/>
</dbReference>
<dbReference type="UniPathway" id="UPA00138"/>
<feature type="domain" description="PEP-utilising enzyme mobile" evidence="15">
    <location>
        <begin position="494"/>
        <end position="563"/>
    </location>
</feature>
<evidence type="ECO:0000259" key="15">
    <source>
        <dbReference type="Pfam" id="PF00391"/>
    </source>
</evidence>
<dbReference type="GO" id="GO:0008986">
    <property type="term" value="F:pyruvate, water dikinase activity"/>
    <property type="evidence" value="ECO:0007669"/>
    <property type="project" value="UniProtKB-EC"/>
</dbReference>
<evidence type="ECO:0000256" key="1">
    <source>
        <dbReference type="ARBA" id="ARBA00001946"/>
    </source>
</evidence>
<comment type="cofactor">
    <cofactor evidence="1">
        <name>Mg(2+)</name>
        <dbReference type="ChEBI" id="CHEBI:18420"/>
    </cofactor>
</comment>
<comment type="pathway">
    <text evidence="3">Carbohydrate biosynthesis; gluconeogenesis.</text>
</comment>
<comment type="function">
    <text evidence="2">Catalyzes the phosphorylation of pyruvate to phosphoenolpyruvate.</text>
</comment>
<evidence type="ECO:0000259" key="16">
    <source>
        <dbReference type="Pfam" id="PF01326"/>
    </source>
</evidence>
<dbReference type="InterPro" id="IPR013815">
    <property type="entry name" value="ATP_grasp_subdomain_1"/>
</dbReference>
<evidence type="ECO:0000256" key="9">
    <source>
        <dbReference type="ARBA" id="ARBA00022741"/>
    </source>
</evidence>
<evidence type="ECO:0000256" key="7">
    <source>
        <dbReference type="ARBA" id="ARBA00022679"/>
    </source>
</evidence>
<gene>
    <name evidence="17" type="ORF">H8E80_06300</name>
</gene>
<keyword evidence="17" id="KW-0670">Pyruvate</keyword>
<comment type="similarity">
    <text evidence="4">Belongs to the PEP-utilizing enzyme family.</text>
</comment>
<dbReference type="Gene3D" id="3.30.470.20">
    <property type="entry name" value="ATP-grasp fold, B domain"/>
    <property type="match status" value="1"/>
</dbReference>
<sequence length="873" mass="98070">MFGLRQAIKKIFWGKKQKSPNPEESPDDAIRSRFKTKYWNFKSFLSINSAILEIMSEMELALRGDHRFGMEFIRAHCTSISVSIYQLIEKINEISGRRYEKLYYALADIQYKINQILEEREKSIEGKPVLSIKEINKDSANHTGSKMANLGEIVNLTDLNVPHGFVITASAYHLFLNHGDLQKNINQQLQSVDIEDIKMLGMASSNIQKLIMQSPIHPELEGAILDGYRRLEEKTEKDVKVSMRSSALGEDSQESSFAGQYHTELNVSYNTLIHSYKKVLAGKYSLQAITYRFNKGFRDEDIVMCVGCMAMVEAVSSGVMYSKDPGDIHNNQIFINAVLGLGKSAVEGSISPDLFVASREPTIKILKKEIHVKDQGILTFSNKELHTVELPEPEKYAPAITDIQAQFLAKQAVILENHFKTPQDIEWAIEKEGLVRILQSRPLKQVRKEDNEFKDTLAIKVNNHTILNGGVAASPGVACGPAFIVNSAEEIYKFPEGAVLVTKNSLPQWTTILNRAVAVVTDRGGIAGHLATVTREFGIPALFDTLAATDRIKNGTIITVDTYARKVYEGKAEALLRESPAGGISRIKGSPVYITLKRTLKHITPLNLTDPKGDDFTPDGCQTYHDITRFCHEKAVKEMFDSGKNSRGISAGKRLIINDVPAQWWIVDLGDGLKGSMEKDTVRLANIASAPMMALWEGMTAVEWDGPPPVDTRGFISIMVESTMNRDLCASSQSSYTQNDCAIISKNFCNLSCRFGYHYSVVQTFVSDKSGENYIKFYFKGGAADHNRKFRRMKLIKDILVKYDFQVEIYEDYMNATIAAYDQFSTLKRLKALGYLTMHTRQLDMIMGNPAKTAYYKKKFLKDISLWFPQAGE</sequence>
<proteinExistence type="inferred from homology"/>
<dbReference type="InterPro" id="IPR006319">
    <property type="entry name" value="PEP_synth"/>
</dbReference>
<evidence type="ECO:0000256" key="8">
    <source>
        <dbReference type="ARBA" id="ARBA00022723"/>
    </source>
</evidence>
<evidence type="ECO:0000256" key="3">
    <source>
        <dbReference type="ARBA" id="ARBA00004742"/>
    </source>
</evidence>
<keyword evidence="8" id="KW-0479">Metal-binding</keyword>
<dbReference type="Gene3D" id="3.50.30.10">
    <property type="entry name" value="Phosphohistidine domain"/>
    <property type="match status" value="1"/>
</dbReference>
<keyword evidence="10" id="KW-0418">Kinase</keyword>